<dbReference type="InterPro" id="IPR007139">
    <property type="entry name" value="DUF349"/>
</dbReference>
<dbReference type="EMBL" id="JAERQG010000005">
    <property type="protein sequence ID" value="MBL0766955.1"/>
    <property type="molecule type" value="Genomic_DNA"/>
</dbReference>
<reference evidence="3" key="1">
    <citation type="submission" date="2021-01" db="EMBL/GenBank/DDBJ databases">
        <title>Marivirga sp. nov., isolated from intertidal surface sediments.</title>
        <authorList>
            <person name="Zhang M."/>
        </authorList>
    </citation>
    <scope>NUCLEOTIDE SEQUENCE</scope>
    <source>
        <strain evidence="3">SM1354</strain>
    </source>
</reference>
<feature type="compositionally biased region" description="Acidic residues" evidence="2">
    <location>
        <begin position="85"/>
        <end position="107"/>
    </location>
</feature>
<evidence type="ECO:0000256" key="1">
    <source>
        <dbReference type="SAM" id="Coils"/>
    </source>
</evidence>
<gene>
    <name evidence="3" type="ORF">JKP34_16940</name>
</gene>
<evidence type="ECO:0000313" key="4">
    <source>
        <dbReference type="Proteomes" id="UP000642920"/>
    </source>
</evidence>
<sequence>MTEENGTSNKPEENQEQENVQKENNTTNDATQEVKAEATDNAVNEADEAIVQESLSDEKAEVAEQSDESATKEEQQVEAEKVEDKEESSDAENQDEDDDEHHEEELPDYSNYDKAQLVEVIKEVSHSDNFKRGDRILNEIKPLFDEIYDAEKKEALDKFLADGGEEADFAMKHDELNDRFDANYQLFKDRRRKHYKELEKQRDENLKRKEEILDKLRELVDEEETITGLNVIKDLQKEWKTIGQVPGPQAKTLWANYNALLDRYYDQRSILYELKELDRKKNLEAKLELCVKAEELAQMNDVPAAVKQLNDLHEEFKHIGPVPKDDQEPLWQRFKAASDAVYERRKGYLDKLKDVQKENLEKKEAIIDKMTDYLSFDSDKIKEWNAKTKELLAIQKEWESTGQVPKENAKSINKAFWSNFKQFFANKHEFFKRLDSLREENLNKKKVLVEEAKALQDSTEWNKTADRLKKLQNQWREIGPVPEKFRESIYKEFKSACDTFFTNKRAGNKEAEKEYKANLEAKQDIVEQITKLEAGDIEQLEAYEEAFSKIGFVPRANIQTIKEKFSDAVSGFIEKSEDKLSEEQLNKVKLMAQLTKIMAGPNADKKLNQKEHAIRKKISDLNNDIVTWKTNLEFFAASKTADNLKKEFDKKIEEAEKEISLLKKQLRIVRSV</sequence>
<evidence type="ECO:0000256" key="2">
    <source>
        <dbReference type="SAM" id="MobiDB-lite"/>
    </source>
</evidence>
<comment type="caution">
    <text evidence="3">The sequence shown here is derived from an EMBL/GenBank/DDBJ whole genome shotgun (WGS) entry which is preliminary data.</text>
</comment>
<dbReference type="Pfam" id="PF03993">
    <property type="entry name" value="DUF349"/>
    <property type="match status" value="5"/>
</dbReference>
<feature type="compositionally biased region" description="Basic and acidic residues" evidence="2">
    <location>
        <begin position="69"/>
        <end position="84"/>
    </location>
</feature>
<dbReference type="Proteomes" id="UP000642920">
    <property type="component" value="Unassembled WGS sequence"/>
</dbReference>
<proteinExistence type="predicted"/>
<protein>
    <submittedName>
        <fullName evidence="3">DUF349 domain-containing protein</fullName>
    </submittedName>
</protein>
<feature type="region of interest" description="Disordered" evidence="2">
    <location>
        <begin position="1"/>
        <end position="114"/>
    </location>
</feature>
<evidence type="ECO:0000313" key="3">
    <source>
        <dbReference type="EMBL" id="MBL0766955.1"/>
    </source>
</evidence>
<organism evidence="3 4">
    <name type="scientific">Marivirga atlantica</name>
    <dbReference type="NCBI Taxonomy" id="1548457"/>
    <lineage>
        <taxon>Bacteria</taxon>
        <taxon>Pseudomonadati</taxon>
        <taxon>Bacteroidota</taxon>
        <taxon>Cytophagia</taxon>
        <taxon>Cytophagales</taxon>
        <taxon>Marivirgaceae</taxon>
        <taxon>Marivirga</taxon>
    </lineage>
</organism>
<accession>A0A937DKI1</accession>
<name>A0A937DKI1_9BACT</name>
<keyword evidence="4" id="KW-1185">Reference proteome</keyword>
<feature type="coiled-coil region" evidence="1">
    <location>
        <begin position="195"/>
        <end position="226"/>
    </location>
</feature>
<dbReference type="RefSeq" id="WP_201924090.1">
    <property type="nucleotide sequence ID" value="NZ_JAERQG010000005.1"/>
</dbReference>
<dbReference type="AlphaFoldDB" id="A0A937DKI1"/>
<keyword evidence="1" id="KW-0175">Coiled coil</keyword>
<feature type="coiled-coil region" evidence="1">
    <location>
        <begin position="638"/>
        <end position="672"/>
    </location>
</feature>